<organism evidence="7 8">
    <name type="scientific">Cohnella luojiensis</name>
    <dbReference type="NCBI Taxonomy" id="652876"/>
    <lineage>
        <taxon>Bacteria</taxon>
        <taxon>Bacillati</taxon>
        <taxon>Bacillota</taxon>
        <taxon>Bacilli</taxon>
        <taxon>Bacillales</taxon>
        <taxon>Paenibacillaceae</taxon>
        <taxon>Cohnella</taxon>
    </lineage>
</organism>
<evidence type="ECO:0000256" key="6">
    <source>
        <dbReference type="SAM" id="MobiDB-lite"/>
    </source>
</evidence>
<comment type="caution">
    <text evidence="7">The sequence shown here is derived from an EMBL/GenBank/DDBJ whole genome shotgun (WGS) entry which is preliminary data.</text>
</comment>
<evidence type="ECO:0000256" key="4">
    <source>
        <dbReference type="RuleBase" id="RU003512"/>
    </source>
</evidence>
<keyword evidence="5" id="KW-0175">Coiled coil</keyword>
<dbReference type="SUPFAM" id="SSF53807">
    <property type="entry name" value="Helical backbone' metal receptor"/>
    <property type="match status" value="1"/>
</dbReference>
<dbReference type="Proteomes" id="UP000297900">
    <property type="component" value="Unassembled WGS sequence"/>
</dbReference>
<feature type="compositionally biased region" description="Acidic residues" evidence="6">
    <location>
        <begin position="121"/>
        <end position="142"/>
    </location>
</feature>
<dbReference type="PROSITE" id="PS51257">
    <property type="entry name" value="PROKAR_LIPOPROTEIN"/>
    <property type="match status" value="1"/>
</dbReference>
<evidence type="ECO:0000313" key="8">
    <source>
        <dbReference type="Proteomes" id="UP000297900"/>
    </source>
</evidence>
<keyword evidence="8" id="KW-1185">Reference proteome</keyword>
<dbReference type="PANTHER" id="PTHR42953">
    <property type="entry name" value="HIGH-AFFINITY ZINC UPTAKE SYSTEM PROTEIN ZNUA-RELATED"/>
    <property type="match status" value="1"/>
</dbReference>
<dbReference type="GO" id="GO:0030001">
    <property type="term" value="P:metal ion transport"/>
    <property type="evidence" value="ECO:0007669"/>
    <property type="project" value="InterPro"/>
</dbReference>
<dbReference type="InterPro" id="IPR006127">
    <property type="entry name" value="ZnuA-like"/>
</dbReference>
<sequence length="320" mass="34886">MKLGKGMAGVAIAALVLSGCGNSNGNDAGKADKLKVVASFYPMVEFTKQVAGDRAEVVGLIPSGVEPHDWEPSPKDVAAIQEADLFVYNGLVEGWAEKTLESAKNDNRVDVRATDGIELIEGTDEHEEEEHEEEGHEEEGHEEEGHALDPHVWLSPALAQQEVRHIQAGLEKADPDNKEEYKKNADAYIEKLQALDEKFKNDLSGAKQKEFVTQHAAFGYLAKDYGLTQVPISGLSPEQEPSPEQMAEVVAFANEHEVKTIFFETLVDPKIAQTIADEIGAKTDVLNPLEGLTDEDISKGLDYIGIMENNLAGLVKALNE</sequence>
<protein>
    <submittedName>
        <fullName evidence="7">Zinc ABC transporter substrate-binding protein</fullName>
    </submittedName>
</protein>
<dbReference type="PRINTS" id="PR00690">
    <property type="entry name" value="ADHESNFAMILY"/>
</dbReference>
<dbReference type="AlphaFoldDB" id="A0A4Y8LXL1"/>
<dbReference type="Pfam" id="PF01297">
    <property type="entry name" value="ZnuA"/>
    <property type="match status" value="1"/>
</dbReference>
<dbReference type="CDD" id="cd01017">
    <property type="entry name" value="AdcA"/>
    <property type="match status" value="1"/>
</dbReference>
<evidence type="ECO:0000256" key="3">
    <source>
        <dbReference type="ARBA" id="ARBA00022729"/>
    </source>
</evidence>
<keyword evidence="3" id="KW-0732">Signal</keyword>
<dbReference type="GO" id="GO:0046872">
    <property type="term" value="F:metal ion binding"/>
    <property type="evidence" value="ECO:0007669"/>
    <property type="project" value="InterPro"/>
</dbReference>
<dbReference type="RefSeq" id="WP_135152145.1">
    <property type="nucleotide sequence ID" value="NZ_SOMN01000011.1"/>
</dbReference>
<dbReference type="GO" id="GO:0007155">
    <property type="term" value="P:cell adhesion"/>
    <property type="evidence" value="ECO:0007669"/>
    <property type="project" value="InterPro"/>
</dbReference>
<comment type="similarity">
    <text evidence="1 4">Belongs to the bacterial solute-binding protein 9 family.</text>
</comment>
<dbReference type="PANTHER" id="PTHR42953:SF3">
    <property type="entry name" value="HIGH-AFFINITY ZINC UPTAKE SYSTEM PROTEIN ZNUA"/>
    <property type="match status" value="1"/>
</dbReference>
<gene>
    <name evidence="7" type="ORF">E2980_10490</name>
</gene>
<evidence type="ECO:0000256" key="2">
    <source>
        <dbReference type="ARBA" id="ARBA00022448"/>
    </source>
</evidence>
<dbReference type="Gene3D" id="3.40.50.1980">
    <property type="entry name" value="Nitrogenase molybdenum iron protein domain"/>
    <property type="match status" value="2"/>
</dbReference>
<proteinExistence type="inferred from homology"/>
<reference evidence="7 8" key="1">
    <citation type="submission" date="2019-03" db="EMBL/GenBank/DDBJ databases">
        <title>Cohnella endophytica sp. nov., a novel endophytic bacterium isolated from bark of Sonneratia apetala.</title>
        <authorList>
            <person name="Tuo L."/>
        </authorList>
    </citation>
    <scope>NUCLEOTIDE SEQUENCE [LARGE SCALE GENOMIC DNA]</scope>
    <source>
        <strain evidence="7 8">CCTCC AB 208254</strain>
    </source>
</reference>
<keyword evidence="2 4" id="KW-0813">Transport</keyword>
<evidence type="ECO:0000256" key="5">
    <source>
        <dbReference type="SAM" id="Coils"/>
    </source>
</evidence>
<name>A0A4Y8LXL1_9BACL</name>
<evidence type="ECO:0000256" key="1">
    <source>
        <dbReference type="ARBA" id="ARBA00011028"/>
    </source>
</evidence>
<dbReference type="PRINTS" id="PR00691">
    <property type="entry name" value="ADHESINB"/>
</dbReference>
<accession>A0A4Y8LXL1</accession>
<evidence type="ECO:0000313" key="7">
    <source>
        <dbReference type="EMBL" id="TFE26918.1"/>
    </source>
</evidence>
<feature type="region of interest" description="Disordered" evidence="6">
    <location>
        <begin position="118"/>
        <end position="146"/>
    </location>
</feature>
<dbReference type="OrthoDB" id="9810636at2"/>
<dbReference type="EMBL" id="SOMN01000011">
    <property type="protein sequence ID" value="TFE26918.1"/>
    <property type="molecule type" value="Genomic_DNA"/>
</dbReference>
<dbReference type="InterPro" id="IPR006129">
    <property type="entry name" value="AdhesinB"/>
</dbReference>
<feature type="coiled-coil region" evidence="5">
    <location>
        <begin position="178"/>
        <end position="209"/>
    </location>
</feature>
<dbReference type="InterPro" id="IPR050492">
    <property type="entry name" value="Bact_metal-bind_prot9"/>
</dbReference>
<dbReference type="InterPro" id="IPR006128">
    <property type="entry name" value="Lipoprotein_PsaA-like"/>
</dbReference>